<dbReference type="PANTHER" id="PTHR37451">
    <property type="entry name" value="MARVEL DOMAIN"/>
    <property type="match status" value="1"/>
</dbReference>
<dbReference type="eggNOG" id="ENOG502S522">
    <property type="taxonomic scope" value="Eukaryota"/>
</dbReference>
<dbReference type="OrthoDB" id="2117453at2759"/>
<comment type="subcellular location">
    <subcellularLocation>
        <location evidence="1">Membrane</location>
        <topology evidence="1">Multi-pass membrane protein</topology>
    </subcellularLocation>
</comment>
<keyword evidence="4 6" id="KW-0472">Membrane</keyword>
<feature type="domain" description="MARVEL" evidence="7">
    <location>
        <begin position="7"/>
        <end position="133"/>
    </location>
</feature>
<gene>
    <name evidence="8" type="ordered locus">DEHA2G19954g</name>
</gene>
<dbReference type="Proteomes" id="UP000000599">
    <property type="component" value="Chromosome G"/>
</dbReference>
<accession>Q6BHB0</accession>
<organism evidence="8 9">
    <name type="scientific">Debaryomyces hansenii (strain ATCC 36239 / CBS 767 / BCRC 21394 / JCM 1990 / NBRC 0083 / IGC 2968)</name>
    <name type="common">Yeast</name>
    <name type="synonym">Torulaspora hansenii</name>
    <dbReference type="NCBI Taxonomy" id="284592"/>
    <lineage>
        <taxon>Eukaryota</taxon>
        <taxon>Fungi</taxon>
        <taxon>Dikarya</taxon>
        <taxon>Ascomycota</taxon>
        <taxon>Saccharomycotina</taxon>
        <taxon>Pichiomycetes</taxon>
        <taxon>Debaryomycetaceae</taxon>
        <taxon>Debaryomyces</taxon>
    </lineage>
</organism>
<dbReference type="EMBL" id="CR382139">
    <property type="protein sequence ID" value="CAG90920.2"/>
    <property type="molecule type" value="Genomic_DNA"/>
</dbReference>
<dbReference type="FunCoup" id="Q6BHB0">
    <property type="interactions" value="20"/>
</dbReference>
<dbReference type="PANTHER" id="PTHR37451:SF1">
    <property type="entry name" value="MARVEL DOMAIN-CONTAINING PROTEIN"/>
    <property type="match status" value="1"/>
</dbReference>
<name>Q6BHB0_DEBHA</name>
<feature type="region of interest" description="Disordered" evidence="5">
    <location>
        <begin position="169"/>
        <end position="208"/>
    </location>
</feature>
<dbReference type="AlphaFoldDB" id="Q6BHB0"/>
<evidence type="ECO:0000256" key="2">
    <source>
        <dbReference type="ARBA" id="ARBA00022692"/>
    </source>
</evidence>
<proteinExistence type="predicted"/>
<keyword evidence="2 6" id="KW-0812">Transmembrane</keyword>
<dbReference type="InParanoid" id="Q6BHB0"/>
<evidence type="ECO:0000256" key="6">
    <source>
        <dbReference type="SAM" id="Phobius"/>
    </source>
</evidence>
<evidence type="ECO:0000259" key="7">
    <source>
        <dbReference type="Pfam" id="PF01284"/>
    </source>
</evidence>
<feature type="transmembrane region" description="Helical" evidence="6">
    <location>
        <begin position="41"/>
        <end position="61"/>
    </location>
</feature>
<dbReference type="HOGENOM" id="CLU_089393_0_0_1"/>
<dbReference type="InterPro" id="IPR008253">
    <property type="entry name" value="Marvel"/>
</dbReference>
<evidence type="ECO:0000256" key="4">
    <source>
        <dbReference type="ARBA" id="ARBA00023136"/>
    </source>
</evidence>
<feature type="compositionally biased region" description="Polar residues" evidence="5">
    <location>
        <begin position="169"/>
        <end position="183"/>
    </location>
</feature>
<dbReference type="Pfam" id="PF01284">
    <property type="entry name" value="MARVEL"/>
    <property type="match status" value="1"/>
</dbReference>
<dbReference type="STRING" id="284592.Q6BHB0"/>
<keyword evidence="3 6" id="KW-1133">Transmembrane helix</keyword>
<dbReference type="RefSeq" id="XP_462411.2">
    <property type="nucleotide sequence ID" value="XM_462411.1"/>
</dbReference>
<dbReference type="OMA" id="VFYLSAM"/>
<evidence type="ECO:0000313" key="8">
    <source>
        <dbReference type="EMBL" id="CAG90920.2"/>
    </source>
</evidence>
<feature type="transmembrane region" description="Helical" evidence="6">
    <location>
        <begin position="68"/>
        <end position="92"/>
    </location>
</feature>
<dbReference type="GO" id="GO:0016020">
    <property type="term" value="C:membrane"/>
    <property type="evidence" value="ECO:0007669"/>
    <property type="project" value="UniProtKB-SubCell"/>
</dbReference>
<feature type="transmembrane region" description="Helical" evidence="6">
    <location>
        <begin position="121"/>
        <end position="144"/>
    </location>
</feature>
<evidence type="ECO:0000256" key="1">
    <source>
        <dbReference type="ARBA" id="ARBA00004141"/>
    </source>
</evidence>
<feature type="compositionally biased region" description="Basic and acidic residues" evidence="5">
    <location>
        <begin position="190"/>
        <end position="199"/>
    </location>
</feature>
<evidence type="ECO:0000313" key="9">
    <source>
        <dbReference type="Proteomes" id="UP000000599"/>
    </source>
</evidence>
<evidence type="ECO:0000256" key="3">
    <source>
        <dbReference type="ARBA" id="ARBA00022989"/>
    </source>
</evidence>
<keyword evidence="9" id="KW-1185">Reference proteome</keyword>
<dbReference type="KEGG" id="dha:DEHA2G19954g"/>
<sequence>MLYLIIGGAIRGLQFIWTIINLGLAAGLIADLDYGYSRVVYSLVISVFTIIYLVVVMLPICFRLASPLVILVCECIFMIFWLASFAAMANAFGDVDCTYFNRYYDTNRWCSLGKAMIAFGLFNWVSFCVSLILLIIFTVIPFGYRDNNLMARNSFKMGAIFPEVVPSKATQDVENPVGTTSNEMAPEASGESKEVDKVESPATPIDAT</sequence>
<protein>
    <submittedName>
        <fullName evidence="8">DEHA2G19954p</fullName>
    </submittedName>
</protein>
<reference evidence="8 9" key="1">
    <citation type="journal article" date="2004" name="Nature">
        <title>Genome evolution in yeasts.</title>
        <authorList>
            <consortium name="Genolevures"/>
            <person name="Dujon B."/>
            <person name="Sherman D."/>
            <person name="Fischer G."/>
            <person name="Durrens P."/>
            <person name="Casaregola S."/>
            <person name="Lafontaine I."/>
            <person name="de Montigny J."/>
            <person name="Marck C."/>
            <person name="Neuveglise C."/>
            <person name="Talla E."/>
            <person name="Goffard N."/>
            <person name="Frangeul L."/>
            <person name="Aigle M."/>
            <person name="Anthouard V."/>
            <person name="Babour A."/>
            <person name="Barbe V."/>
            <person name="Barnay S."/>
            <person name="Blanchin S."/>
            <person name="Beckerich J.M."/>
            <person name="Beyne E."/>
            <person name="Bleykasten C."/>
            <person name="Boisrame A."/>
            <person name="Boyer J."/>
            <person name="Cattolico L."/>
            <person name="Confanioleri F."/>
            <person name="de Daruvar A."/>
            <person name="Despons L."/>
            <person name="Fabre E."/>
            <person name="Fairhead C."/>
            <person name="Ferry-Dumazet H."/>
            <person name="Groppi A."/>
            <person name="Hantraye F."/>
            <person name="Hennequin C."/>
            <person name="Jauniaux N."/>
            <person name="Joyet P."/>
            <person name="Kachouri R."/>
            <person name="Kerrest A."/>
            <person name="Koszul R."/>
            <person name="Lemaire M."/>
            <person name="Lesur I."/>
            <person name="Ma L."/>
            <person name="Muller H."/>
            <person name="Nicaud J.M."/>
            <person name="Nikolski M."/>
            <person name="Oztas S."/>
            <person name="Ozier-Kalogeropoulos O."/>
            <person name="Pellenz S."/>
            <person name="Potier S."/>
            <person name="Richard G.F."/>
            <person name="Straub M.L."/>
            <person name="Suleau A."/>
            <person name="Swennene D."/>
            <person name="Tekaia F."/>
            <person name="Wesolowski-Louvel M."/>
            <person name="Westhof E."/>
            <person name="Wirth B."/>
            <person name="Zeniou-Meyer M."/>
            <person name="Zivanovic I."/>
            <person name="Bolotin-Fukuhara M."/>
            <person name="Thierry A."/>
            <person name="Bouchier C."/>
            <person name="Caudron B."/>
            <person name="Scarpelli C."/>
            <person name="Gaillardin C."/>
            <person name="Weissenbach J."/>
            <person name="Wincker P."/>
            <person name="Souciet J.L."/>
        </authorList>
    </citation>
    <scope>NUCLEOTIDE SEQUENCE [LARGE SCALE GENOMIC DNA]</scope>
    <source>
        <strain evidence="9">ATCC 36239 / CBS 767 / BCRC 21394 / JCM 1990 / NBRC 0083 / IGC 2968</strain>
    </source>
</reference>
<evidence type="ECO:0000256" key="5">
    <source>
        <dbReference type="SAM" id="MobiDB-lite"/>
    </source>
</evidence>
<feature type="transmembrane region" description="Helical" evidence="6">
    <location>
        <begin position="12"/>
        <end position="29"/>
    </location>
</feature>
<dbReference type="GeneID" id="2905356"/>
<dbReference type="VEuPathDB" id="FungiDB:DEHA2G19954g"/>